<dbReference type="SUPFAM" id="SSF141868">
    <property type="entry name" value="EAL domain-like"/>
    <property type="match status" value="1"/>
</dbReference>
<dbReference type="PANTHER" id="PTHR44757">
    <property type="entry name" value="DIGUANYLATE CYCLASE DGCP"/>
    <property type="match status" value="1"/>
</dbReference>
<organism evidence="4 5">
    <name type="scientific">Roseomonas acroporae</name>
    <dbReference type="NCBI Taxonomy" id="2937791"/>
    <lineage>
        <taxon>Bacteria</taxon>
        <taxon>Pseudomonadati</taxon>
        <taxon>Pseudomonadota</taxon>
        <taxon>Alphaproteobacteria</taxon>
        <taxon>Acetobacterales</taxon>
        <taxon>Roseomonadaceae</taxon>
        <taxon>Roseomonas</taxon>
    </lineage>
</organism>
<proteinExistence type="predicted"/>
<feature type="transmembrane region" description="Helical" evidence="1">
    <location>
        <begin position="311"/>
        <end position="331"/>
    </location>
</feature>
<dbReference type="InterPro" id="IPR000160">
    <property type="entry name" value="GGDEF_dom"/>
</dbReference>
<feature type="domain" description="GGDEF" evidence="3">
    <location>
        <begin position="544"/>
        <end position="677"/>
    </location>
</feature>
<keyword evidence="1" id="KW-0472">Membrane</keyword>
<dbReference type="GO" id="GO:0003824">
    <property type="term" value="F:catalytic activity"/>
    <property type="evidence" value="ECO:0007669"/>
    <property type="project" value="UniProtKB-ARBA"/>
</dbReference>
<protein>
    <submittedName>
        <fullName evidence="4">EAL domain-containing protein</fullName>
    </submittedName>
</protein>
<name>A0A9X1Y994_9PROT</name>
<dbReference type="SMART" id="SM00267">
    <property type="entry name" value="GGDEF"/>
    <property type="match status" value="1"/>
</dbReference>
<dbReference type="SUPFAM" id="SSF55073">
    <property type="entry name" value="Nucleotide cyclase"/>
    <property type="match status" value="1"/>
</dbReference>
<dbReference type="InterPro" id="IPR035919">
    <property type="entry name" value="EAL_sf"/>
</dbReference>
<dbReference type="InterPro" id="IPR052155">
    <property type="entry name" value="Biofilm_reg_signaling"/>
</dbReference>
<keyword evidence="1" id="KW-0812">Transmembrane</keyword>
<keyword evidence="5" id="KW-1185">Reference proteome</keyword>
<dbReference type="SMART" id="SM00052">
    <property type="entry name" value="EAL"/>
    <property type="match status" value="1"/>
</dbReference>
<dbReference type="Pfam" id="PF00990">
    <property type="entry name" value="GGDEF"/>
    <property type="match status" value="1"/>
</dbReference>
<dbReference type="PANTHER" id="PTHR44757:SF2">
    <property type="entry name" value="BIOFILM ARCHITECTURE MAINTENANCE PROTEIN MBAA"/>
    <property type="match status" value="1"/>
</dbReference>
<sequence>METSAATGAAPPRKAPPGRRGSARLLVACGVALALAVAAGTCWLLVDLRARMARDQRQRLANLALVLADHGERAFEALTLIQDGLIEAVRAAGIESTAGFEQGMAGVELHRTLRDRIAGLPAVDALTLIGSTGRLLNFSRYWPIPGVSVADRDYFRALSVDGAPSLFVSEPVPNRGTGTMTIYVARRVSASDGRFLGLVLGAMELRYFEEFYRSVVPTPATAISLLRTDGLLLASYPPRQPGARLPRAIEPLLERSISGPQVVRLAGDAEGSPDGQDRFVAVRAMARFPLAVQVGTTVGAALSGWRRQAPWLVAAAGLLELGIAGIVLLGVRQLRSQALLAEADAARSASALALARERESAERERRRQHRRFGVALDNMSQGLCMFDADGRLLVINRRLAALLGQECEAPDTGSCVGETLAGLVARMVAAGLAGSADAAALQARLGELAARRLAASFTWSLADGRAFTVGFQPMAADEAWPARAAEAGEARGGWLATFEDITERRRAEQRISHMARHDALTSLPNRLLLRERLEEAVARARQGRPCAVLCLDIDHFKTVNDTLGHAAGDALLRGMAACLRRHADEDAVVARLGGDEFAVIQFGADQPRQAERLADRLLRELGQPFEIAGRPVERSVSIGIAVAPGHGEDGDRLLRNADLALYRAKLDGRGRARLFEPAMDALMQARRALELDLRKALRQGEFELHYQPLVDLRRHRVSGFEALLRWRHPERGLVPPGEFVPLAEEIGLIAPIGAWVLAEACAQAALWPEAVRVSVNLSPAQFGQGEALVDTVREALARSGLAPSRLELEITETVLLLDTHETLVTLGEIKALGVGIVMDDFGTGYSSLGYLRKFTFDKVKIDQSFVRDLGRREDCAAIVRAVTSLCDSLGMSTTAEGVEDEAQLAYLTAEGCTEAQGYLFSPPRPAADVPEMLRLCGERGDALLTRLEAASG</sequence>
<feature type="transmembrane region" description="Helical" evidence="1">
    <location>
        <begin position="25"/>
        <end position="46"/>
    </location>
</feature>
<dbReference type="CDD" id="cd01948">
    <property type="entry name" value="EAL"/>
    <property type="match status" value="1"/>
</dbReference>
<accession>A0A9X1Y994</accession>
<dbReference type="Proteomes" id="UP001139516">
    <property type="component" value="Unassembled WGS sequence"/>
</dbReference>
<evidence type="ECO:0000313" key="4">
    <source>
        <dbReference type="EMBL" id="MCK8785853.1"/>
    </source>
</evidence>
<dbReference type="CDD" id="cd12915">
    <property type="entry name" value="PDC2_DGC_like"/>
    <property type="match status" value="1"/>
</dbReference>
<reference evidence="4" key="1">
    <citation type="submission" date="2022-04" db="EMBL/GenBank/DDBJ databases">
        <title>Roseomonas acroporae sp. nov., isolated from coral Acropora digitifera.</title>
        <authorList>
            <person name="Sun H."/>
        </authorList>
    </citation>
    <scope>NUCLEOTIDE SEQUENCE</scope>
    <source>
        <strain evidence="4">NAR14</strain>
    </source>
</reference>
<dbReference type="Pfam" id="PF12860">
    <property type="entry name" value="PAS_7"/>
    <property type="match status" value="1"/>
</dbReference>
<dbReference type="InterPro" id="IPR035965">
    <property type="entry name" value="PAS-like_dom_sf"/>
</dbReference>
<dbReference type="FunFam" id="3.30.70.270:FF:000001">
    <property type="entry name" value="Diguanylate cyclase domain protein"/>
    <property type="match status" value="1"/>
</dbReference>
<evidence type="ECO:0000259" key="2">
    <source>
        <dbReference type="PROSITE" id="PS50883"/>
    </source>
</evidence>
<evidence type="ECO:0000256" key="1">
    <source>
        <dbReference type="SAM" id="Phobius"/>
    </source>
</evidence>
<dbReference type="InterPro" id="IPR001633">
    <property type="entry name" value="EAL_dom"/>
</dbReference>
<dbReference type="NCBIfam" id="TIGR00254">
    <property type="entry name" value="GGDEF"/>
    <property type="match status" value="1"/>
</dbReference>
<dbReference type="CDD" id="cd01949">
    <property type="entry name" value="GGDEF"/>
    <property type="match status" value="1"/>
</dbReference>
<dbReference type="SUPFAM" id="SSF55785">
    <property type="entry name" value="PYP-like sensor domain (PAS domain)"/>
    <property type="match status" value="1"/>
</dbReference>
<dbReference type="InterPro" id="IPR043128">
    <property type="entry name" value="Rev_trsase/Diguanyl_cyclase"/>
</dbReference>
<evidence type="ECO:0000259" key="3">
    <source>
        <dbReference type="PROSITE" id="PS50887"/>
    </source>
</evidence>
<dbReference type="AlphaFoldDB" id="A0A9X1Y994"/>
<dbReference type="PROSITE" id="PS50883">
    <property type="entry name" value="EAL"/>
    <property type="match status" value="1"/>
</dbReference>
<dbReference type="Gene3D" id="3.20.20.450">
    <property type="entry name" value="EAL domain"/>
    <property type="match status" value="1"/>
</dbReference>
<dbReference type="Gene3D" id="3.30.70.270">
    <property type="match status" value="1"/>
</dbReference>
<dbReference type="EMBL" id="JALPRX010000068">
    <property type="protein sequence ID" value="MCK8785853.1"/>
    <property type="molecule type" value="Genomic_DNA"/>
</dbReference>
<dbReference type="Pfam" id="PF00563">
    <property type="entry name" value="EAL"/>
    <property type="match status" value="1"/>
</dbReference>
<dbReference type="CDD" id="cd12914">
    <property type="entry name" value="PDC1_DGC_like"/>
    <property type="match status" value="1"/>
</dbReference>
<keyword evidence="1" id="KW-1133">Transmembrane helix</keyword>
<comment type="caution">
    <text evidence="4">The sequence shown here is derived from an EMBL/GenBank/DDBJ whole genome shotgun (WGS) entry which is preliminary data.</text>
</comment>
<dbReference type="InterPro" id="IPR029787">
    <property type="entry name" value="Nucleotide_cyclase"/>
</dbReference>
<dbReference type="Gene3D" id="3.30.450.20">
    <property type="entry name" value="PAS domain"/>
    <property type="match status" value="3"/>
</dbReference>
<feature type="domain" description="EAL" evidence="2">
    <location>
        <begin position="686"/>
        <end position="937"/>
    </location>
</feature>
<dbReference type="PROSITE" id="PS50887">
    <property type="entry name" value="GGDEF"/>
    <property type="match status" value="1"/>
</dbReference>
<gene>
    <name evidence="4" type="ORF">M0638_15850</name>
</gene>
<evidence type="ECO:0000313" key="5">
    <source>
        <dbReference type="Proteomes" id="UP001139516"/>
    </source>
</evidence>
<dbReference type="RefSeq" id="WP_248667967.1">
    <property type="nucleotide sequence ID" value="NZ_JALPRX010000068.1"/>
</dbReference>